<dbReference type="Proteomes" id="UP001163203">
    <property type="component" value="Chromosome"/>
</dbReference>
<evidence type="ECO:0000256" key="4">
    <source>
        <dbReference type="ARBA" id="ARBA00022833"/>
    </source>
</evidence>
<sequence>MSDFTIGAVEVTKVPEWTGEVAPARFIVPDSTPEIWRDNEGWLAPDHWNPDTDAYRAAVQTWVLRSEGRTVLVDTGVGNGRDRPQIPLFDHLDTDFLDRLAAAGVRPDEVDIVINTHIHYDHVGWNTLGGDQGWEPAFPNATYLIPAVDERYFAPENAGRRPAPRSDHERLRQQGSLLVYADSIAPVLGRATLWEGACRVDGNLTLEAAPGHTPGSSVLRVRSEGEKAALVGDILHSPVQILEPSCNSCFCEDRGQAAATRRRLLERAADEVEIVIPAHFPGAGAVEVKRDGSRFRVGRWVGADSGAENSGQAAGRSFG</sequence>
<evidence type="ECO:0000256" key="1">
    <source>
        <dbReference type="ARBA" id="ARBA00007749"/>
    </source>
</evidence>
<proteinExistence type="inferred from homology"/>
<feature type="domain" description="Metallo-beta-lactamase" evidence="5">
    <location>
        <begin position="58"/>
        <end position="279"/>
    </location>
</feature>
<evidence type="ECO:0000313" key="7">
    <source>
        <dbReference type="Proteomes" id="UP001163203"/>
    </source>
</evidence>
<dbReference type="PANTHER" id="PTHR42978">
    <property type="entry name" value="QUORUM-QUENCHING LACTONASE YTNP-RELATED-RELATED"/>
    <property type="match status" value="1"/>
</dbReference>
<dbReference type="EMBL" id="CP113836">
    <property type="protein sequence ID" value="WAL67832.1"/>
    <property type="molecule type" value="Genomic_DNA"/>
</dbReference>
<dbReference type="Gene3D" id="3.60.15.10">
    <property type="entry name" value="Ribonuclease Z/Hydroxyacylglutathione hydrolase-like"/>
    <property type="match status" value="1"/>
</dbReference>
<keyword evidence="4" id="KW-0862">Zinc</keyword>
<dbReference type="PANTHER" id="PTHR42978:SF6">
    <property type="entry name" value="QUORUM-QUENCHING LACTONASE YTNP-RELATED"/>
    <property type="match status" value="1"/>
</dbReference>
<keyword evidence="3" id="KW-0378">Hydrolase</keyword>
<dbReference type="InterPro" id="IPR001279">
    <property type="entry name" value="Metallo-B-lactamas"/>
</dbReference>
<evidence type="ECO:0000259" key="5">
    <source>
        <dbReference type="SMART" id="SM00849"/>
    </source>
</evidence>
<protein>
    <submittedName>
        <fullName evidence="6">MBL fold metallo-hydrolase</fullName>
    </submittedName>
</protein>
<accession>A0ABY7B665</accession>
<dbReference type="RefSeq" id="WP_268757927.1">
    <property type="nucleotide sequence ID" value="NZ_CP113836.1"/>
</dbReference>
<reference evidence="6" key="1">
    <citation type="submission" date="2022-11" db="EMBL/GenBank/DDBJ databases">
        <authorList>
            <person name="Mo P."/>
        </authorList>
    </citation>
    <scope>NUCLEOTIDE SEQUENCE</scope>
    <source>
        <strain evidence="6">HUAS 11-8</strain>
    </source>
</reference>
<evidence type="ECO:0000313" key="6">
    <source>
        <dbReference type="EMBL" id="WAL67832.1"/>
    </source>
</evidence>
<evidence type="ECO:0000256" key="3">
    <source>
        <dbReference type="ARBA" id="ARBA00022801"/>
    </source>
</evidence>
<keyword evidence="2" id="KW-0479">Metal-binding</keyword>
<dbReference type="InterPro" id="IPR051013">
    <property type="entry name" value="MBL_superfamily_lactonases"/>
</dbReference>
<comment type="similarity">
    <text evidence="1">Belongs to the metallo-beta-lactamase superfamily.</text>
</comment>
<evidence type="ECO:0000256" key="2">
    <source>
        <dbReference type="ARBA" id="ARBA00022723"/>
    </source>
</evidence>
<dbReference type="SMART" id="SM00849">
    <property type="entry name" value="Lactamase_B"/>
    <property type="match status" value="1"/>
</dbReference>
<dbReference type="InterPro" id="IPR036866">
    <property type="entry name" value="RibonucZ/Hydroxyglut_hydro"/>
</dbReference>
<organism evidence="6 7">
    <name type="scientific">Amycolatopsis cynarae</name>
    <dbReference type="NCBI Taxonomy" id="2995223"/>
    <lineage>
        <taxon>Bacteria</taxon>
        <taxon>Bacillati</taxon>
        <taxon>Actinomycetota</taxon>
        <taxon>Actinomycetes</taxon>
        <taxon>Pseudonocardiales</taxon>
        <taxon>Pseudonocardiaceae</taxon>
        <taxon>Amycolatopsis</taxon>
    </lineage>
</organism>
<name>A0ABY7B665_9PSEU</name>
<dbReference type="Pfam" id="PF00753">
    <property type="entry name" value="Lactamase_B"/>
    <property type="match status" value="1"/>
</dbReference>
<keyword evidence="7" id="KW-1185">Reference proteome</keyword>
<gene>
    <name evidence="6" type="ORF">ORV05_08690</name>
</gene>
<dbReference type="CDD" id="cd16277">
    <property type="entry name" value="metallo-hydrolase-like_MBL-fold"/>
    <property type="match status" value="1"/>
</dbReference>
<dbReference type="SUPFAM" id="SSF56281">
    <property type="entry name" value="Metallo-hydrolase/oxidoreductase"/>
    <property type="match status" value="1"/>
</dbReference>